<name>A0A9Q1H1K3_HOLLE</name>
<dbReference type="Proteomes" id="UP001152320">
    <property type="component" value="Chromosome 14"/>
</dbReference>
<gene>
    <name evidence="3" type="ORF">HOLleu_28596</name>
</gene>
<reference evidence="3" key="1">
    <citation type="submission" date="2021-10" db="EMBL/GenBank/DDBJ databases">
        <title>Tropical sea cucumber genome reveals ecological adaptation and Cuvierian tubules defense mechanism.</title>
        <authorList>
            <person name="Chen T."/>
        </authorList>
    </citation>
    <scope>NUCLEOTIDE SEQUENCE</scope>
    <source>
        <strain evidence="3">Nanhai2018</strain>
        <tissue evidence="3">Muscle</tissue>
    </source>
</reference>
<proteinExistence type="predicted"/>
<feature type="compositionally biased region" description="Low complexity" evidence="1">
    <location>
        <begin position="296"/>
        <end position="307"/>
    </location>
</feature>
<dbReference type="EMBL" id="JAIZAY010000014">
    <property type="protein sequence ID" value="KAJ8029250.1"/>
    <property type="molecule type" value="Genomic_DNA"/>
</dbReference>
<protein>
    <submittedName>
        <fullName evidence="3">Tubulin polyglutamylase complex subunit 2</fullName>
    </submittedName>
</protein>
<organism evidence="3 4">
    <name type="scientific">Holothuria leucospilota</name>
    <name type="common">Black long sea cucumber</name>
    <name type="synonym">Mertensiothuria leucospilota</name>
    <dbReference type="NCBI Taxonomy" id="206669"/>
    <lineage>
        <taxon>Eukaryota</taxon>
        <taxon>Metazoa</taxon>
        <taxon>Echinodermata</taxon>
        <taxon>Eleutherozoa</taxon>
        <taxon>Echinozoa</taxon>
        <taxon>Holothuroidea</taxon>
        <taxon>Aspidochirotacea</taxon>
        <taxon>Aspidochirotida</taxon>
        <taxon>Holothuriidae</taxon>
        <taxon>Holothuria</taxon>
    </lineage>
</organism>
<dbReference type="AlphaFoldDB" id="A0A9Q1H1K3"/>
<dbReference type="InterPro" id="IPR018958">
    <property type="entry name" value="Knr4/Smi1-like_dom"/>
</dbReference>
<dbReference type="OrthoDB" id="10249691at2759"/>
<dbReference type="SUPFAM" id="SSF160631">
    <property type="entry name" value="SMI1/KNR4-like"/>
    <property type="match status" value="1"/>
</dbReference>
<feature type="domain" description="Knr4/Smi1-like" evidence="2">
    <location>
        <begin position="45"/>
        <end position="206"/>
    </location>
</feature>
<evidence type="ECO:0000313" key="4">
    <source>
        <dbReference type="Proteomes" id="UP001152320"/>
    </source>
</evidence>
<dbReference type="PANTHER" id="PTHR31854:SF2">
    <property type="entry name" value="TUBULIN POLYGLUTAMYLASE COMPLEX SUBUNIT 2"/>
    <property type="match status" value="1"/>
</dbReference>
<sequence length="313" mass="35460">MLTVAVCCMAGTDYMQIFMKITHNVVPHLEKLPGVSNVTVDERGPTERHQLLMWEQQNSCLLPDDVKAFFMTTNGLSLKWCVKFDDNVLPIGLMEINSLDKLVKVCGAQQSGKELSLSDIDYDTDDDDDDTKDFGEAQTRYSRKKPHFDSRSRIFELDPCKGCGKVCIVYHNAQPGTPAQKCEIWFLDLGLRWHFLADSFTEYFQMMLVHIGLPEWQYAFTDIGLSPEAQTWFHMFAPMRLAINEGNNSVVKSFLQKEEQIPEIALDTNKAFKAKSEKRAKSGSQKKKQTTMNKPSSGSSRFASSPSHRGNPL</sequence>
<accession>A0A9Q1H1K3</accession>
<dbReference type="SMART" id="SM00860">
    <property type="entry name" value="SMI1_KNR4"/>
    <property type="match status" value="1"/>
</dbReference>
<dbReference type="InterPro" id="IPR037883">
    <property type="entry name" value="Knr4/Smi1-like_sf"/>
</dbReference>
<dbReference type="InterPro" id="IPR039231">
    <property type="entry name" value="TPGS2"/>
</dbReference>
<keyword evidence="4" id="KW-1185">Reference proteome</keyword>
<comment type="caution">
    <text evidence="3">The sequence shown here is derived from an EMBL/GenBank/DDBJ whole genome shotgun (WGS) entry which is preliminary data.</text>
</comment>
<evidence type="ECO:0000313" key="3">
    <source>
        <dbReference type="EMBL" id="KAJ8029250.1"/>
    </source>
</evidence>
<evidence type="ECO:0000256" key="1">
    <source>
        <dbReference type="SAM" id="MobiDB-lite"/>
    </source>
</evidence>
<evidence type="ECO:0000259" key="2">
    <source>
        <dbReference type="SMART" id="SM00860"/>
    </source>
</evidence>
<feature type="region of interest" description="Disordered" evidence="1">
    <location>
        <begin position="272"/>
        <end position="313"/>
    </location>
</feature>
<dbReference type="PANTHER" id="PTHR31854">
    <property type="entry name" value="TUBULIN POLYGLUTAMYLASE COMPLEX SUBUNIT 2"/>
    <property type="match status" value="1"/>
</dbReference>